<dbReference type="RefSeq" id="XP_018072238.1">
    <property type="nucleotide sequence ID" value="XM_018219699.1"/>
</dbReference>
<dbReference type="PROSITE" id="PS50280">
    <property type="entry name" value="SET"/>
    <property type="match status" value="1"/>
</dbReference>
<gene>
    <name evidence="3" type="ORF">LY89DRAFT_732592</name>
</gene>
<keyword evidence="4" id="KW-1185">Reference proteome</keyword>
<reference evidence="3 4" key="1">
    <citation type="submission" date="2015-10" db="EMBL/GenBank/DDBJ databases">
        <title>Full genome of DAOMC 229536 Phialocephala scopiformis, a fungal endophyte of spruce producing the potent anti-insectan compound rugulosin.</title>
        <authorList>
            <consortium name="DOE Joint Genome Institute"/>
            <person name="Walker A.K."/>
            <person name="Frasz S.L."/>
            <person name="Seifert K.A."/>
            <person name="Miller J.D."/>
            <person name="Mondo S.J."/>
            <person name="Labutti K."/>
            <person name="Lipzen A."/>
            <person name="Dockter R."/>
            <person name="Kennedy M."/>
            <person name="Grigoriev I.V."/>
            <person name="Spatafora J.W."/>
        </authorList>
    </citation>
    <scope>NUCLEOTIDE SEQUENCE [LARGE SCALE GENOMIC DNA]</scope>
    <source>
        <strain evidence="3 4">CBS 120377</strain>
    </source>
</reference>
<dbReference type="EMBL" id="KQ947413">
    <property type="protein sequence ID" value="KUJ17883.1"/>
    <property type="molecule type" value="Genomic_DNA"/>
</dbReference>
<evidence type="ECO:0000313" key="3">
    <source>
        <dbReference type="EMBL" id="KUJ17883.1"/>
    </source>
</evidence>
<dbReference type="CDD" id="cd20071">
    <property type="entry name" value="SET_SMYD"/>
    <property type="match status" value="1"/>
</dbReference>
<feature type="compositionally biased region" description="Polar residues" evidence="1">
    <location>
        <begin position="81"/>
        <end position="92"/>
    </location>
</feature>
<dbReference type="PANTHER" id="PTHR47332:SF2">
    <property type="entry name" value="SET-6"/>
    <property type="match status" value="1"/>
</dbReference>
<dbReference type="InterPro" id="IPR001214">
    <property type="entry name" value="SET_dom"/>
</dbReference>
<feature type="domain" description="SET" evidence="2">
    <location>
        <begin position="95"/>
        <end position="255"/>
    </location>
</feature>
<evidence type="ECO:0000259" key="2">
    <source>
        <dbReference type="PROSITE" id="PS50280"/>
    </source>
</evidence>
<dbReference type="AlphaFoldDB" id="A0A194XCI1"/>
<feature type="region of interest" description="Disordered" evidence="1">
    <location>
        <begin position="1"/>
        <end position="126"/>
    </location>
</feature>
<protein>
    <submittedName>
        <fullName evidence="3">SET domain-containing protein</fullName>
    </submittedName>
</protein>
<dbReference type="Gene3D" id="2.170.270.10">
    <property type="entry name" value="SET domain"/>
    <property type="match status" value="1"/>
</dbReference>
<dbReference type="InterPro" id="IPR046341">
    <property type="entry name" value="SET_dom_sf"/>
</dbReference>
<feature type="compositionally biased region" description="Basic and acidic residues" evidence="1">
    <location>
        <begin position="105"/>
        <end position="114"/>
    </location>
</feature>
<dbReference type="KEGG" id="psco:LY89DRAFT_732592"/>
<dbReference type="GeneID" id="28829425"/>
<proteinExistence type="predicted"/>
<dbReference type="OrthoDB" id="265717at2759"/>
<feature type="compositionally biased region" description="Basic and acidic residues" evidence="1">
    <location>
        <begin position="1"/>
        <end position="80"/>
    </location>
</feature>
<dbReference type="PANTHER" id="PTHR47332">
    <property type="entry name" value="SET DOMAIN-CONTAINING PROTEIN 5"/>
    <property type="match status" value="1"/>
</dbReference>
<dbReference type="Proteomes" id="UP000070700">
    <property type="component" value="Unassembled WGS sequence"/>
</dbReference>
<accession>A0A194XCI1</accession>
<name>A0A194XCI1_MOLSC</name>
<sequence>MDNIKRGREDKNREKAARRAANKKEEREKKEREERELEEHKLQKQAQKERKKEKEERARVERETEPRFEIKSIDSAHDTDAQSVPKDNNQHNMVEELSAVSIDTDNGKGNETTHEQSSSPLKTGMFASETLPKSAEIFREMPLIVFMEKTLNIEAAFNTLTDEKKRQYLAMKKKCDCPSEDNCTESDVIKVWNAVALLSFQSPTNASQAQVLEYTSQINHSCLPNASIFWNGDHEAVLYATQRILKGQQITRNYNPGIVGSTKVRREKLMEMYGFYCMCKACKENRYLSTEEIEKAMSVNTQPKETTQTLNPLSDKEVKTFEAVVAWSLDLTDNLAIFVKDLKEQITQQCVYHFVEKPGDDTRDQSLAQFQRGFKKYFKSFANPYNLNNEVRNQYMDTVCGDLEAFRDEREDFVNRVLGTKVTTLNVKDGSSAAKRALKNDIDKIYDIYKIIHEGMVVSEVVIDEEK</sequence>
<organism evidence="3 4">
    <name type="scientific">Mollisia scopiformis</name>
    <name type="common">Conifer needle endophyte fungus</name>
    <name type="synonym">Phialocephala scopiformis</name>
    <dbReference type="NCBI Taxonomy" id="149040"/>
    <lineage>
        <taxon>Eukaryota</taxon>
        <taxon>Fungi</taxon>
        <taxon>Dikarya</taxon>
        <taxon>Ascomycota</taxon>
        <taxon>Pezizomycotina</taxon>
        <taxon>Leotiomycetes</taxon>
        <taxon>Helotiales</taxon>
        <taxon>Mollisiaceae</taxon>
        <taxon>Mollisia</taxon>
    </lineage>
</organism>
<dbReference type="InterPro" id="IPR053185">
    <property type="entry name" value="SET_domain_protein"/>
</dbReference>
<evidence type="ECO:0000256" key="1">
    <source>
        <dbReference type="SAM" id="MobiDB-lite"/>
    </source>
</evidence>
<dbReference type="Pfam" id="PF00856">
    <property type="entry name" value="SET"/>
    <property type="match status" value="1"/>
</dbReference>
<evidence type="ECO:0000313" key="4">
    <source>
        <dbReference type="Proteomes" id="UP000070700"/>
    </source>
</evidence>
<dbReference type="SUPFAM" id="SSF82199">
    <property type="entry name" value="SET domain"/>
    <property type="match status" value="1"/>
</dbReference>
<dbReference type="InParanoid" id="A0A194XCI1"/>